<dbReference type="RefSeq" id="WP_172356245.1">
    <property type="nucleotide sequence ID" value="NZ_BLLH01000004.1"/>
</dbReference>
<dbReference type="Proteomes" id="UP000475928">
    <property type="component" value="Unassembled WGS sequence"/>
</dbReference>
<name>A0A6A0B882_9LACT</name>
<dbReference type="EMBL" id="BLLH01000004">
    <property type="protein sequence ID" value="GFH40584.1"/>
    <property type="molecule type" value="Genomic_DNA"/>
</dbReference>
<accession>A0A6A0B882</accession>
<keyword evidence="4" id="KW-1185">Reference proteome</keyword>
<dbReference type="Gene3D" id="3.30.2310.20">
    <property type="entry name" value="RelE-like"/>
    <property type="match status" value="1"/>
</dbReference>
<dbReference type="AlphaFoldDB" id="A0A6A0B882"/>
<protein>
    <submittedName>
        <fullName evidence="3">Plasmid stabilization system protein</fullName>
    </submittedName>
</protein>
<comment type="caution">
    <text evidence="3">The sequence shown here is derived from an EMBL/GenBank/DDBJ whole genome shotgun (WGS) entry which is preliminary data.</text>
</comment>
<evidence type="ECO:0000256" key="2">
    <source>
        <dbReference type="ARBA" id="ARBA00022649"/>
    </source>
</evidence>
<dbReference type="SUPFAM" id="SSF143011">
    <property type="entry name" value="RelE-like"/>
    <property type="match status" value="1"/>
</dbReference>
<dbReference type="PANTHER" id="PTHR35601:SF1">
    <property type="entry name" value="TOXIN RELE"/>
    <property type="match status" value="1"/>
</dbReference>
<dbReference type="InterPro" id="IPR035093">
    <property type="entry name" value="RelE/ParE_toxin_dom_sf"/>
</dbReference>
<gene>
    <name evidence="3" type="ORF">Hs20B_09820</name>
</gene>
<dbReference type="InterPro" id="IPR007712">
    <property type="entry name" value="RelE/ParE_toxin"/>
</dbReference>
<evidence type="ECO:0000256" key="1">
    <source>
        <dbReference type="ARBA" id="ARBA00006226"/>
    </source>
</evidence>
<keyword evidence="2" id="KW-1277">Toxin-antitoxin system</keyword>
<evidence type="ECO:0000313" key="4">
    <source>
        <dbReference type="Proteomes" id="UP000475928"/>
    </source>
</evidence>
<sequence length="94" mass="10871">MNDKSSGYKVRYEVGAQKALKKLDKSVSRQIMAWISKNLVGTDNPRQHGKGLVADRSGAWRYRIGNYRLIADINEKEILILILEIGHRRDVYKR</sequence>
<dbReference type="PANTHER" id="PTHR35601">
    <property type="entry name" value="TOXIN RELE"/>
    <property type="match status" value="1"/>
</dbReference>
<reference evidence="3 4" key="1">
    <citation type="submission" date="2020-02" db="EMBL/GenBank/DDBJ databases">
        <title>Draft genome sequence of Lactococcus sp. Hs20B0-1.</title>
        <authorList>
            <person name="Noda S."/>
            <person name="Yuki M."/>
            <person name="Ohkuma M."/>
        </authorList>
    </citation>
    <scope>NUCLEOTIDE SEQUENCE [LARGE SCALE GENOMIC DNA]</scope>
    <source>
        <strain evidence="3 4">Hs20B0-1</strain>
    </source>
</reference>
<organism evidence="3 4">
    <name type="scientific">Pseudolactococcus insecticola</name>
    <dbReference type="NCBI Taxonomy" id="2709158"/>
    <lineage>
        <taxon>Bacteria</taxon>
        <taxon>Bacillati</taxon>
        <taxon>Bacillota</taxon>
        <taxon>Bacilli</taxon>
        <taxon>Lactobacillales</taxon>
        <taxon>Streptococcaceae</taxon>
        <taxon>Pseudolactococcus</taxon>
    </lineage>
</organism>
<evidence type="ECO:0000313" key="3">
    <source>
        <dbReference type="EMBL" id="GFH40584.1"/>
    </source>
</evidence>
<proteinExistence type="inferred from homology"/>
<comment type="similarity">
    <text evidence="1">Belongs to the RelE toxin family.</text>
</comment>
<dbReference type="Pfam" id="PF05016">
    <property type="entry name" value="ParE_toxin"/>
    <property type="match status" value="1"/>
</dbReference>